<dbReference type="SUPFAM" id="SSF51261">
    <property type="entry name" value="Duplicated hybrid motif"/>
    <property type="match status" value="1"/>
</dbReference>
<dbReference type="InterPro" id="IPR018392">
    <property type="entry name" value="LysM"/>
</dbReference>
<dbReference type="Gene3D" id="2.70.70.10">
    <property type="entry name" value="Glucose Permease (Domain IIA)"/>
    <property type="match status" value="1"/>
</dbReference>
<dbReference type="SMART" id="SM00257">
    <property type="entry name" value="LysM"/>
    <property type="match status" value="1"/>
</dbReference>
<dbReference type="Pfam" id="PF01551">
    <property type="entry name" value="Peptidase_M23"/>
    <property type="match status" value="1"/>
</dbReference>
<evidence type="ECO:0000313" key="4">
    <source>
        <dbReference type="EMBL" id="GAA0437175.1"/>
    </source>
</evidence>
<dbReference type="PANTHER" id="PTHR21666:SF270">
    <property type="entry name" value="MUREIN HYDROLASE ACTIVATOR ENVC"/>
    <property type="match status" value="1"/>
</dbReference>
<dbReference type="PROSITE" id="PS51782">
    <property type="entry name" value="LYSM"/>
    <property type="match status" value="1"/>
</dbReference>
<feature type="domain" description="LysM" evidence="3">
    <location>
        <begin position="233"/>
        <end position="278"/>
    </location>
</feature>
<accession>A0ABN0Z7Y6</accession>
<dbReference type="CDD" id="cd00118">
    <property type="entry name" value="LysM"/>
    <property type="match status" value="1"/>
</dbReference>
<sequence>MARRKPLDDLHRNRHILPKIAIMIGLGIFLFGTAAQAEEGSLGKIFHVYVDGEHIGKVNDKQAMKDIMESKVKNKKADFNNLSLTIGEEVNIVPERVFDPSYDNQKVSTYLQENLSVQAEAVKMEIGGKSVGYFQNKKAAEQTLNAYQTNFVDEQDLETLTAKKQENDMTDYTRANLVNDKQTTDHLSAGDTIITDVSLSDKVSFSEQKTAPSGVLTKKQGISVLEKGTPVETVHKVNEGETLVDIAKQHDLTLDELLNLNEELKKSSVLQIGQKLYVTDYQPFVDVIVKKEIKEKTSIDYKTKTIESDNLYKGEENVKQQGEEGQKMVHYSLTINNGNESSRNIINEKTTKEPVKKIIVKGTKVVPSRGTGNLNWPAVGGYISSNVGMRWGSMHKGMDIAGPSSRTIKAADNGTIVSAERSSGYGNKITIDHNNGMRTIYAHLASINVSPGQTVEKGQKIGVMGATGDSTGIHLHFEVYQNGSLQHPKKYF</sequence>
<dbReference type="Gene3D" id="3.10.350.10">
    <property type="entry name" value="LysM domain"/>
    <property type="match status" value="1"/>
</dbReference>
<reference evidence="4 5" key="1">
    <citation type="journal article" date="2019" name="Int. J. Syst. Evol. Microbiol.">
        <title>The Global Catalogue of Microorganisms (GCM) 10K type strain sequencing project: providing services to taxonomists for standard genome sequencing and annotation.</title>
        <authorList>
            <consortium name="The Broad Institute Genomics Platform"/>
            <consortium name="The Broad Institute Genome Sequencing Center for Infectious Disease"/>
            <person name="Wu L."/>
            <person name="Ma J."/>
        </authorList>
    </citation>
    <scope>NUCLEOTIDE SEQUENCE [LARGE SCALE GENOMIC DNA]</scope>
    <source>
        <strain evidence="4 5">JCM 12149</strain>
    </source>
</reference>
<feature type="domain" description="G5" evidence="2">
    <location>
        <begin position="285"/>
        <end position="365"/>
    </location>
</feature>
<dbReference type="SMART" id="SM01208">
    <property type="entry name" value="G5"/>
    <property type="match status" value="1"/>
</dbReference>
<dbReference type="PANTHER" id="PTHR21666">
    <property type="entry name" value="PEPTIDASE-RELATED"/>
    <property type="match status" value="1"/>
</dbReference>
<organism evidence="4 5">
    <name type="scientific">Lentibacillus halophilus</name>
    <dbReference type="NCBI Taxonomy" id="295065"/>
    <lineage>
        <taxon>Bacteria</taxon>
        <taxon>Bacillati</taxon>
        <taxon>Bacillota</taxon>
        <taxon>Bacilli</taxon>
        <taxon>Bacillales</taxon>
        <taxon>Bacillaceae</taxon>
        <taxon>Lentibacillus</taxon>
    </lineage>
</organism>
<dbReference type="CDD" id="cd12797">
    <property type="entry name" value="M23_peptidase"/>
    <property type="match status" value="1"/>
</dbReference>
<dbReference type="PROSITE" id="PS51109">
    <property type="entry name" value="G5"/>
    <property type="match status" value="1"/>
</dbReference>
<protein>
    <submittedName>
        <fullName evidence="4">M23 family metallopeptidase</fullName>
    </submittedName>
</protein>
<dbReference type="Pfam" id="PF07501">
    <property type="entry name" value="G5"/>
    <property type="match status" value="1"/>
</dbReference>
<evidence type="ECO:0000256" key="1">
    <source>
        <dbReference type="ARBA" id="ARBA00022729"/>
    </source>
</evidence>
<evidence type="ECO:0000259" key="2">
    <source>
        <dbReference type="PROSITE" id="PS51109"/>
    </source>
</evidence>
<dbReference type="Proteomes" id="UP001501459">
    <property type="component" value="Unassembled WGS sequence"/>
</dbReference>
<dbReference type="InterPro" id="IPR016047">
    <property type="entry name" value="M23ase_b-sheet_dom"/>
</dbReference>
<dbReference type="InterPro" id="IPR011055">
    <property type="entry name" value="Dup_hybrid_motif"/>
</dbReference>
<dbReference type="Pfam" id="PF01476">
    <property type="entry name" value="LysM"/>
    <property type="match status" value="1"/>
</dbReference>
<keyword evidence="1" id="KW-0732">Signal</keyword>
<evidence type="ECO:0000259" key="3">
    <source>
        <dbReference type="PROSITE" id="PS51782"/>
    </source>
</evidence>
<gene>
    <name evidence="4" type="ORF">GCM10008983_12400</name>
</gene>
<dbReference type="SUPFAM" id="SSF54106">
    <property type="entry name" value="LysM domain"/>
    <property type="match status" value="1"/>
</dbReference>
<proteinExistence type="predicted"/>
<dbReference type="InterPro" id="IPR036779">
    <property type="entry name" value="LysM_dom_sf"/>
</dbReference>
<comment type="caution">
    <text evidence="4">The sequence shown here is derived from an EMBL/GenBank/DDBJ whole genome shotgun (WGS) entry which is preliminary data.</text>
</comment>
<dbReference type="InterPro" id="IPR050570">
    <property type="entry name" value="Cell_wall_metabolism_enzyme"/>
</dbReference>
<keyword evidence="5" id="KW-1185">Reference proteome</keyword>
<dbReference type="InterPro" id="IPR011098">
    <property type="entry name" value="G5_dom"/>
</dbReference>
<name>A0ABN0Z7Y6_9BACI</name>
<dbReference type="EMBL" id="BAAADM010000032">
    <property type="protein sequence ID" value="GAA0437175.1"/>
    <property type="molecule type" value="Genomic_DNA"/>
</dbReference>
<evidence type="ECO:0000313" key="5">
    <source>
        <dbReference type="Proteomes" id="UP001501459"/>
    </source>
</evidence>
<dbReference type="Gene3D" id="2.20.230.10">
    <property type="entry name" value="Resuscitation-promoting factor rpfb"/>
    <property type="match status" value="1"/>
</dbReference>
<dbReference type="RefSeq" id="WP_343751834.1">
    <property type="nucleotide sequence ID" value="NZ_BAAADM010000032.1"/>
</dbReference>